<protein>
    <submittedName>
        <fullName evidence="1">Uncharacterized protein</fullName>
    </submittedName>
</protein>
<sequence>MSLGEFTGKLSERLKALLLRMCFVRSWRCKRDLSNMPKCSMSNLCATSTEPSKQTSRRFEVDFLSSVELRNLRLYLTAAHFLL</sequence>
<dbReference type="Proteomes" id="UP001054945">
    <property type="component" value="Unassembled WGS sequence"/>
</dbReference>
<organism evidence="1 2">
    <name type="scientific">Caerostris extrusa</name>
    <name type="common">Bark spider</name>
    <name type="synonym">Caerostris bankana</name>
    <dbReference type="NCBI Taxonomy" id="172846"/>
    <lineage>
        <taxon>Eukaryota</taxon>
        <taxon>Metazoa</taxon>
        <taxon>Ecdysozoa</taxon>
        <taxon>Arthropoda</taxon>
        <taxon>Chelicerata</taxon>
        <taxon>Arachnida</taxon>
        <taxon>Araneae</taxon>
        <taxon>Araneomorphae</taxon>
        <taxon>Entelegynae</taxon>
        <taxon>Araneoidea</taxon>
        <taxon>Araneidae</taxon>
        <taxon>Caerostris</taxon>
    </lineage>
</organism>
<dbReference type="AlphaFoldDB" id="A0AAV4N8S1"/>
<reference evidence="1 2" key="1">
    <citation type="submission" date="2021-06" db="EMBL/GenBank/DDBJ databases">
        <title>Caerostris extrusa draft genome.</title>
        <authorList>
            <person name="Kono N."/>
            <person name="Arakawa K."/>
        </authorList>
    </citation>
    <scope>NUCLEOTIDE SEQUENCE [LARGE SCALE GENOMIC DNA]</scope>
</reference>
<accession>A0AAV4N8S1</accession>
<dbReference type="EMBL" id="BPLR01002982">
    <property type="protein sequence ID" value="GIX79887.1"/>
    <property type="molecule type" value="Genomic_DNA"/>
</dbReference>
<proteinExistence type="predicted"/>
<keyword evidence="2" id="KW-1185">Reference proteome</keyword>
<evidence type="ECO:0000313" key="2">
    <source>
        <dbReference type="Proteomes" id="UP001054945"/>
    </source>
</evidence>
<name>A0AAV4N8S1_CAEEX</name>
<comment type="caution">
    <text evidence="1">The sequence shown here is derived from an EMBL/GenBank/DDBJ whole genome shotgun (WGS) entry which is preliminary data.</text>
</comment>
<gene>
    <name evidence="1" type="ORF">CEXT_153321</name>
</gene>
<evidence type="ECO:0000313" key="1">
    <source>
        <dbReference type="EMBL" id="GIX79887.1"/>
    </source>
</evidence>